<gene>
    <name evidence="2" type="ORF">AVDCRST_MAG30-1942</name>
</gene>
<feature type="region of interest" description="Disordered" evidence="1">
    <location>
        <begin position="320"/>
        <end position="397"/>
    </location>
</feature>
<feature type="compositionally biased region" description="Low complexity" evidence="1">
    <location>
        <begin position="169"/>
        <end position="182"/>
    </location>
</feature>
<feature type="compositionally biased region" description="Low complexity" evidence="1">
    <location>
        <begin position="255"/>
        <end position="266"/>
    </location>
</feature>
<reference evidence="2" key="1">
    <citation type="submission" date="2020-02" db="EMBL/GenBank/DDBJ databases">
        <authorList>
            <person name="Meier V. D."/>
        </authorList>
    </citation>
    <scope>NUCLEOTIDE SEQUENCE</scope>
    <source>
        <strain evidence="2">AVDCRST_MAG30</strain>
    </source>
</reference>
<organism evidence="2">
    <name type="scientific">uncultured Solirubrobacteraceae bacterium</name>
    <dbReference type="NCBI Taxonomy" id="1162706"/>
    <lineage>
        <taxon>Bacteria</taxon>
        <taxon>Bacillati</taxon>
        <taxon>Actinomycetota</taxon>
        <taxon>Thermoleophilia</taxon>
        <taxon>Solirubrobacterales</taxon>
        <taxon>Solirubrobacteraceae</taxon>
        <taxon>environmental samples</taxon>
    </lineage>
</organism>
<dbReference type="AlphaFoldDB" id="A0A6J4SJT5"/>
<evidence type="ECO:0000256" key="1">
    <source>
        <dbReference type="SAM" id="MobiDB-lite"/>
    </source>
</evidence>
<feature type="region of interest" description="Disordered" evidence="1">
    <location>
        <begin position="194"/>
        <end position="215"/>
    </location>
</feature>
<evidence type="ECO:0000313" key="2">
    <source>
        <dbReference type="EMBL" id="CAA9501459.1"/>
    </source>
</evidence>
<feature type="compositionally biased region" description="Basic residues" evidence="1">
    <location>
        <begin position="421"/>
        <end position="437"/>
    </location>
</feature>
<feature type="region of interest" description="Disordered" evidence="1">
    <location>
        <begin position="243"/>
        <end position="286"/>
    </location>
</feature>
<feature type="compositionally biased region" description="Basic and acidic residues" evidence="1">
    <location>
        <begin position="274"/>
        <end position="283"/>
    </location>
</feature>
<feature type="region of interest" description="Disordered" evidence="1">
    <location>
        <begin position="421"/>
        <end position="445"/>
    </location>
</feature>
<feature type="non-terminal residue" evidence="2">
    <location>
        <position position="476"/>
    </location>
</feature>
<accession>A0A6J4SJT5</accession>
<proteinExistence type="predicted"/>
<feature type="compositionally biased region" description="Basic residues" evidence="1">
    <location>
        <begin position="117"/>
        <end position="126"/>
    </location>
</feature>
<name>A0A6J4SJT5_9ACTN</name>
<dbReference type="EMBL" id="CADCVS010000257">
    <property type="protein sequence ID" value="CAA9501459.1"/>
    <property type="molecule type" value="Genomic_DNA"/>
</dbReference>
<feature type="compositionally biased region" description="Low complexity" evidence="1">
    <location>
        <begin position="348"/>
        <end position="358"/>
    </location>
</feature>
<feature type="compositionally biased region" description="Basic and acidic residues" evidence="1">
    <location>
        <begin position="89"/>
        <end position="110"/>
    </location>
</feature>
<feature type="compositionally biased region" description="Gly residues" evidence="1">
    <location>
        <begin position="146"/>
        <end position="155"/>
    </location>
</feature>
<sequence>GPRPPAGRGARRRARRVHAAPRHRPRARPRPARRPPDPGVAVRLGGRHRARGLLRGAGRPVAAPPPRAHGVEAPARRLVLRQPPGGRGLRADRPRDARDRRVVGPRRPERPAGQLRPHLRPHHRLGGLRLRERAVRRRVPRVQPLAGGGTGGGLGRRPPGRRAPPGPRGVPRGARPLAGRRPPALLHLGRARLGLGRGAAQPDRRGDRLQRDHLARDGALRRRGLVAQRRGVRRLLRPVRPPFGVRDARPRPRRAPAALRAAAARRAAGHGRGGRGDDRDGHLRRALAGRPVARRLARDQRLLRRVGVLARADAAADLDRRPAARRRPRRGVLRSGDPGRALRRGQPRRGAPAPGVRALAHPDRHGLCRRPLPHLPHLPGTGDRLPRLRPDRPRVGPVRHRLLGDRLLRHQPERHVVRAGRLRGPRPRGGARARPRPRAGPLRAGAARGALAVLDARRDGRLHHPGPLAPRAGQRM</sequence>
<feature type="region of interest" description="Disordered" evidence="1">
    <location>
        <begin position="1"/>
        <end position="182"/>
    </location>
</feature>
<feature type="compositionally biased region" description="Basic residues" evidence="1">
    <location>
        <begin position="323"/>
        <end position="332"/>
    </location>
</feature>
<protein>
    <submittedName>
        <fullName evidence="2">Uncharacterized protein</fullName>
    </submittedName>
</protein>
<feature type="compositionally biased region" description="Basic and acidic residues" evidence="1">
    <location>
        <begin position="202"/>
        <end position="215"/>
    </location>
</feature>
<feature type="compositionally biased region" description="Basic residues" evidence="1">
    <location>
        <begin position="9"/>
        <end position="33"/>
    </location>
</feature>
<feature type="compositionally biased region" description="Basic and acidic residues" evidence="1">
    <location>
        <begin position="384"/>
        <end position="394"/>
    </location>
</feature>
<feature type="region of interest" description="Disordered" evidence="1">
    <location>
        <begin position="457"/>
        <end position="476"/>
    </location>
</feature>
<feature type="non-terminal residue" evidence="2">
    <location>
        <position position="1"/>
    </location>
</feature>